<reference evidence="1 2" key="1">
    <citation type="submission" date="2016-11" db="EMBL/GenBank/DDBJ databases">
        <authorList>
            <person name="Jaros S."/>
            <person name="Januszkiewicz K."/>
            <person name="Wedrychowicz H."/>
        </authorList>
    </citation>
    <scope>NUCLEOTIDE SEQUENCE [LARGE SCALE GENOMIC DNA]</scope>
    <source>
        <strain evidence="1 2">DSM 24787</strain>
    </source>
</reference>
<dbReference type="OrthoDB" id="663835at2"/>
<gene>
    <name evidence="1" type="ORF">SAMN04488055_3752</name>
</gene>
<keyword evidence="2" id="KW-1185">Reference proteome</keyword>
<dbReference type="AlphaFoldDB" id="A0A1N6J947"/>
<evidence type="ECO:0008006" key="3">
    <source>
        <dbReference type="Google" id="ProtNLM"/>
    </source>
</evidence>
<name>A0A1N6J947_9BACT</name>
<dbReference type="PROSITE" id="PS51257">
    <property type="entry name" value="PROKAR_LIPOPROTEIN"/>
    <property type="match status" value="1"/>
</dbReference>
<dbReference type="EMBL" id="FSRA01000002">
    <property type="protein sequence ID" value="SIO40701.1"/>
    <property type="molecule type" value="Genomic_DNA"/>
</dbReference>
<dbReference type="Proteomes" id="UP000185003">
    <property type="component" value="Unassembled WGS sequence"/>
</dbReference>
<dbReference type="STRING" id="536979.SAMN04488055_3752"/>
<evidence type="ECO:0000313" key="1">
    <source>
        <dbReference type="EMBL" id="SIO40701.1"/>
    </source>
</evidence>
<sequence length="136" mass="15354">MKRNLLIVLIAFAACKKDNATYDGSLNGRWELNALSEPYAIDRAWKPVPAADSSILILRSNATYSFTRGNYYASTGTFTVTDSTANIKILRLTGDSLFIDRGRLFIERLSAKEFKMDYNPGWCGTGYTSRKYEKKD</sequence>
<evidence type="ECO:0000313" key="2">
    <source>
        <dbReference type="Proteomes" id="UP000185003"/>
    </source>
</evidence>
<proteinExistence type="predicted"/>
<accession>A0A1N6J947</accession>
<dbReference type="RefSeq" id="WP_074240953.1">
    <property type="nucleotide sequence ID" value="NZ_FSRA01000002.1"/>
</dbReference>
<organism evidence="1 2">
    <name type="scientific">Chitinophaga niabensis</name>
    <dbReference type="NCBI Taxonomy" id="536979"/>
    <lineage>
        <taxon>Bacteria</taxon>
        <taxon>Pseudomonadati</taxon>
        <taxon>Bacteroidota</taxon>
        <taxon>Chitinophagia</taxon>
        <taxon>Chitinophagales</taxon>
        <taxon>Chitinophagaceae</taxon>
        <taxon>Chitinophaga</taxon>
    </lineage>
</organism>
<protein>
    <recommendedName>
        <fullName evidence="3">Lipocalin-like domain-containing protein</fullName>
    </recommendedName>
</protein>